<accession>A0A0B7BUC4</accession>
<evidence type="ECO:0000313" key="2">
    <source>
        <dbReference type="EMBL" id="CEK96507.1"/>
    </source>
</evidence>
<feature type="transmembrane region" description="Helical" evidence="1">
    <location>
        <begin position="28"/>
        <end position="49"/>
    </location>
</feature>
<reference evidence="2" key="1">
    <citation type="submission" date="2014-12" db="EMBL/GenBank/DDBJ databases">
        <title>Insight into the proteome of Arion vulgaris.</title>
        <authorList>
            <person name="Aradska J."/>
            <person name="Bulat T."/>
            <person name="Smidak R."/>
            <person name="Sarate P."/>
            <person name="Gangsoo J."/>
            <person name="Sialana F."/>
            <person name="Bilban M."/>
            <person name="Lubec G."/>
        </authorList>
    </citation>
    <scope>NUCLEOTIDE SEQUENCE</scope>
    <source>
        <tissue evidence="2">Skin</tissue>
    </source>
</reference>
<dbReference type="EMBL" id="HACG01049642">
    <property type="protein sequence ID" value="CEK96507.1"/>
    <property type="molecule type" value="Transcribed_RNA"/>
</dbReference>
<sequence>MDNSLLHVACPLQNIRLITNNMKDSQSLINSPAASIVMFFNVILSLSSWSSPV</sequence>
<dbReference type="AlphaFoldDB" id="A0A0B7BUC4"/>
<proteinExistence type="predicted"/>
<gene>
    <name evidence="2" type="primary">ORF212323</name>
</gene>
<keyword evidence="1" id="KW-0812">Transmembrane</keyword>
<keyword evidence="1" id="KW-1133">Transmembrane helix</keyword>
<evidence type="ECO:0000256" key="1">
    <source>
        <dbReference type="SAM" id="Phobius"/>
    </source>
</evidence>
<organism evidence="2">
    <name type="scientific">Arion vulgaris</name>
    <dbReference type="NCBI Taxonomy" id="1028688"/>
    <lineage>
        <taxon>Eukaryota</taxon>
        <taxon>Metazoa</taxon>
        <taxon>Spiralia</taxon>
        <taxon>Lophotrochozoa</taxon>
        <taxon>Mollusca</taxon>
        <taxon>Gastropoda</taxon>
        <taxon>Heterobranchia</taxon>
        <taxon>Euthyneura</taxon>
        <taxon>Panpulmonata</taxon>
        <taxon>Eupulmonata</taxon>
        <taxon>Stylommatophora</taxon>
        <taxon>Helicina</taxon>
        <taxon>Arionoidea</taxon>
        <taxon>Arionidae</taxon>
        <taxon>Arion</taxon>
    </lineage>
</organism>
<name>A0A0B7BUC4_9EUPU</name>
<keyword evidence="1" id="KW-0472">Membrane</keyword>
<protein>
    <submittedName>
        <fullName evidence="2">Uncharacterized protein</fullName>
    </submittedName>
</protein>